<proteinExistence type="predicted"/>
<protein>
    <recommendedName>
        <fullName evidence="3">WxL domain-containing protein</fullName>
    </recommendedName>
</protein>
<feature type="compositionally biased region" description="Low complexity" evidence="1">
    <location>
        <begin position="57"/>
        <end position="67"/>
    </location>
</feature>
<feature type="chain" id="PRO_5044824028" description="WxL domain-containing protein" evidence="2">
    <location>
        <begin position="27"/>
        <end position="249"/>
    </location>
</feature>
<evidence type="ECO:0000256" key="1">
    <source>
        <dbReference type="SAM" id="MobiDB-lite"/>
    </source>
</evidence>
<accession>A0ABC9SPS8</accession>
<reference evidence="4 5" key="1">
    <citation type="submission" date="2013-01" db="EMBL/GenBank/DDBJ databases">
        <title>The Genome Sequence of Bacillus cereus TIAC219.</title>
        <authorList>
            <consortium name="The Broad Institute Genome Sequencing Platform"/>
            <consortium name="The Broad Institute Genome Sequencing Center for Infectious Disease"/>
            <person name="Feldgarden M."/>
            <person name="Van der Auwera G.A."/>
            <person name="Mahillon J."/>
            <person name="Duprez V."/>
            <person name="Timmery S."/>
            <person name="Mattelet C."/>
            <person name="Dierick K."/>
            <person name="Sun M."/>
            <person name="Yu Z."/>
            <person name="Zhu L."/>
            <person name="Hu X."/>
            <person name="Shank E.B."/>
            <person name="Swiecicka I."/>
            <person name="Hansen B.M."/>
            <person name="Andrup L."/>
            <person name="Walker B."/>
            <person name="Young S.K."/>
            <person name="Zeng Q."/>
            <person name="Gargeya S."/>
            <person name="Fitzgerald M."/>
            <person name="Haas B."/>
            <person name="Abouelleil A."/>
            <person name="Alvarado L."/>
            <person name="Arachchi H.M."/>
            <person name="Berlin A.M."/>
            <person name="Chapman S.B."/>
            <person name="Dewar J."/>
            <person name="Goldberg J."/>
            <person name="Griggs A."/>
            <person name="Gujja S."/>
            <person name="Hansen M."/>
            <person name="Howarth C."/>
            <person name="Imamovic A."/>
            <person name="Larimer J."/>
            <person name="McCowan C."/>
            <person name="Murphy C."/>
            <person name="Neiman D."/>
            <person name="Pearson M."/>
            <person name="Priest M."/>
            <person name="Roberts A."/>
            <person name="Saif S."/>
            <person name="Shea T."/>
            <person name="Sisk P."/>
            <person name="Sykes S."/>
            <person name="Wortman J."/>
            <person name="Nusbaum C."/>
            <person name="Birren B."/>
        </authorList>
    </citation>
    <scope>NUCLEOTIDE SEQUENCE [LARGE SCALE GENOMIC DNA]</scope>
    <source>
        <strain evidence="4 5">TIAC219</strain>
    </source>
</reference>
<evidence type="ECO:0000256" key="2">
    <source>
        <dbReference type="SAM" id="SignalP"/>
    </source>
</evidence>
<dbReference type="Pfam" id="PF13731">
    <property type="entry name" value="WxL"/>
    <property type="match status" value="1"/>
</dbReference>
<feature type="region of interest" description="Disordered" evidence="1">
    <location>
        <begin position="31"/>
        <end position="77"/>
    </location>
</feature>
<dbReference type="RefSeq" id="WP_015670436.1">
    <property type="nucleotide sequence ID" value="NZ_KB976018.1"/>
</dbReference>
<evidence type="ECO:0000313" key="5">
    <source>
        <dbReference type="Proteomes" id="UP000014060"/>
    </source>
</evidence>
<comment type="caution">
    <text evidence="4">The sequence shown here is derived from an EMBL/GenBank/DDBJ whole genome shotgun (WGS) entry which is preliminary data.</text>
</comment>
<evidence type="ECO:0000313" key="4">
    <source>
        <dbReference type="EMBL" id="EOQ57147.1"/>
    </source>
</evidence>
<dbReference type="EMBL" id="AHCJ01000101">
    <property type="protein sequence ID" value="EOQ57147.1"/>
    <property type="molecule type" value="Genomic_DNA"/>
</dbReference>
<feature type="signal peptide" evidence="2">
    <location>
        <begin position="1"/>
        <end position="26"/>
    </location>
</feature>
<sequence length="249" mass="26308">MKNIKYLALATTLVSGLGIGTQGVYAAEGGPYDSKVNIEFAPSDEITPPGDPDNPDNPDGSGPVDPDQPGTEGPLSIDFASTFKFGKQNITSQDATYFAESQKFKDDSERPNYVQVTDNRGTESGWTLQVKQNGQLTSENDHELTGAAITVNNAAISTGSSSAKPSQVKSSFTLTPDEAVQVVGAQEGEGAGTYYYKFGDTEANNIDKSVELFVPGSTTKYAETYATSLTWTLSDIPGNDDSGNDDSGN</sequence>
<feature type="non-terminal residue" evidence="4">
    <location>
        <position position="249"/>
    </location>
</feature>
<dbReference type="Proteomes" id="UP000014060">
    <property type="component" value="Unassembled WGS sequence"/>
</dbReference>
<dbReference type="AlphaFoldDB" id="A0ABC9SPS8"/>
<name>A0ABC9SPS8_BACCE</name>
<feature type="domain" description="WxL" evidence="3">
    <location>
        <begin position="30"/>
        <end position="237"/>
    </location>
</feature>
<keyword evidence="2" id="KW-0732">Signal</keyword>
<dbReference type="InterPro" id="IPR027994">
    <property type="entry name" value="WxL_dom"/>
</dbReference>
<organism evidence="4 5">
    <name type="scientific">Bacillus cereus TIAC219</name>
    <dbReference type="NCBI Taxonomy" id="718222"/>
    <lineage>
        <taxon>Bacteria</taxon>
        <taxon>Bacillati</taxon>
        <taxon>Bacillota</taxon>
        <taxon>Bacilli</taxon>
        <taxon>Bacillales</taxon>
        <taxon>Bacillaceae</taxon>
        <taxon>Bacillus</taxon>
        <taxon>Bacillus cereus group</taxon>
    </lineage>
</organism>
<gene>
    <name evidence="4" type="ORF">IAY_07191</name>
</gene>
<evidence type="ECO:0000259" key="3">
    <source>
        <dbReference type="Pfam" id="PF13731"/>
    </source>
</evidence>